<dbReference type="SUPFAM" id="SSF46785">
    <property type="entry name" value="Winged helix' DNA-binding domain"/>
    <property type="match status" value="2"/>
</dbReference>
<feature type="domain" description="Helicase ATP-binding" evidence="8">
    <location>
        <begin position="522"/>
        <end position="706"/>
    </location>
</feature>
<dbReference type="InterPro" id="IPR050474">
    <property type="entry name" value="Hel308_SKI2-like"/>
</dbReference>
<feature type="compositionally biased region" description="Basic and acidic residues" evidence="7">
    <location>
        <begin position="58"/>
        <end position="78"/>
    </location>
</feature>
<dbReference type="Pfam" id="PF18149">
    <property type="entry name" value="Helicase_PWI"/>
    <property type="match status" value="1"/>
</dbReference>
<dbReference type="CDD" id="cd18021">
    <property type="entry name" value="DEXHc_Brr2_2"/>
    <property type="match status" value="1"/>
</dbReference>
<dbReference type="FunFam" id="1.10.3380.10:FF:000002">
    <property type="entry name" value="Activating signal cointegrator 1 complex subunit 3"/>
    <property type="match status" value="1"/>
</dbReference>
<feature type="compositionally biased region" description="Acidic residues" evidence="7">
    <location>
        <begin position="224"/>
        <end position="250"/>
    </location>
</feature>
<dbReference type="GO" id="GO:0016787">
    <property type="term" value="F:hydrolase activity"/>
    <property type="evidence" value="ECO:0007669"/>
    <property type="project" value="UniProtKB-KW"/>
</dbReference>
<dbReference type="EMBL" id="BEGY01000018">
    <property type="protein sequence ID" value="GAX76494.1"/>
    <property type="molecule type" value="Genomic_DNA"/>
</dbReference>
<dbReference type="CDD" id="cd18795">
    <property type="entry name" value="SF2_C_Ski2"/>
    <property type="match status" value="1"/>
</dbReference>
<evidence type="ECO:0000256" key="7">
    <source>
        <dbReference type="SAM" id="MobiDB-lite"/>
    </source>
</evidence>
<dbReference type="InterPro" id="IPR057842">
    <property type="entry name" value="WH_MER3"/>
</dbReference>
<dbReference type="InterPro" id="IPR003593">
    <property type="entry name" value="AAA+_ATPase"/>
</dbReference>
<dbReference type="FunFam" id="2.60.40.150:FF:000133">
    <property type="entry name" value="Pre-mRNA splicing helicase, putative"/>
    <property type="match status" value="1"/>
</dbReference>
<dbReference type="FunFam" id="1.10.10.10:FF:000024">
    <property type="entry name" value="U5 small nuclear ribonucleoprotein helicase"/>
    <property type="match status" value="1"/>
</dbReference>
<reference evidence="10 11" key="1">
    <citation type="submission" date="2017-08" db="EMBL/GenBank/DDBJ databases">
        <title>Acidophilic green algal genome provides insights into adaptation to an acidic environment.</title>
        <authorList>
            <person name="Hirooka S."/>
            <person name="Hirose Y."/>
            <person name="Kanesaki Y."/>
            <person name="Higuchi S."/>
            <person name="Fujiwara T."/>
            <person name="Onuma R."/>
            <person name="Era A."/>
            <person name="Ohbayashi R."/>
            <person name="Uzuka A."/>
            <person name="Nozaki H."/>
            <person name="Yoshikawa H."/>
            <person name="Miyagishima S.Y."/>
        </authorList>
    </citation>
    <scope>NUCLEOTIDE SEQUENCE [LARGE SCALE GENOMIC DNA]</scope>
    <source>
        <strain evidence="10 11">NIES-2499</strain>
    </source>
</reference>
<dbReference type="InterPro" id="IPR036390">
    <property type="entry name" value="WH_DNA-bd_sf"/>
</dbReference>
<dbReference type="FunFam" id="3.40.50.300:FF:000062">
    <property type="entry name" value="U5 small nuclear ribonucleoprotein helicase"/>
    <property type="match status" value="1"/>
</dbReference>
<dbReference type="FunFam" id="1.10.3380.10:FF:000001">
    <property type="entry name" value="U5 small nuclear ribonucleoprotein helicase"/>
    <property type="match status" value="1"/>
</dbReference>
<dbReference type="InterPro" id="IPR035892">
    <property type="entry name" value="C2_domain_sf"/>
</dbReference>
<dbReference type="InterPro" id="IPR001650">
    <property type="entry name" value="Helicase_C-like"/>
</dbReference>
<dbReference type="InterPro" id="IPR036388">
    <property type="entry name" value="WH-like_DNA-bd_sf"/>
</dbReference>
<dbReference type="SUPFAM" id="SSF158702">
    <property type="entry name" value="Sec63 N-terminal domain-like"/>
    <property type="match status" value="2"/>
</dbReference>
<dbReference type="FunFam" id="3.40.50.300:FF:000254">
    <property type="entry name" value="U5 small nuclear ribonucleoprotein helicase"/>
    <property type="match status" value="1"/>
</dbReference>
<dbReference type="FunFam" id="3.40.50.300:FF:000368">
    <property type="entry name" value="U5 small nuclear ribonucleoprotein 200 kDa helicase"/>
    <property type="match status" value="1"/>
</dbReference>
<dbReference type="SUPFAM" id="SSF52540">
    <property type="entry name" value="P-loop containing nucleoside triphosphate hydrolases"/>
    <property type="match status" value="3"/>
</dbReference>
<feature type="domain" description="Helicase ATP-binding" evidence="8">
    <location>
        <begin position="1369"/>
        <end position="1550"/>
    </location>
</feature>
<dbReference type="PROSITE" id="PS51192">
    <property type="entry name" value="HELICASE_ATP_BIND_1"/>
    <property type="match status" value="2"/>
</dbReference>
<feature type="region of interest" description="Disordered" evidence="7">
    <location>
        <begin position="224"/>
        <end position="264"/>
    </location>
</feature>
<dbReference type="Proteomes" id="UP000232323">
    <property type="component" value="Unassembled WGS sequence"/>
</dbReference>
<sequence length="2180" mass="243888">MSMREKDKFGGGAEAQARLKQYDYAANSTLVLTSENRTRDQHEPSGEPETLWGRMKGKMGDRAQREKPPADKEKLEKAAKKKRQAKEQQQELDEYGMPSSKVRRSTGMNVLNVDSAAIYRPKTKETARAYEGLLSLIHEQFGEQPQDVLRGAAEEVLAVLKNDRLKDPEKQTEVESLLGALPGEKFANLKVYSKLITDWVAEGEEPEGGGVDNPMDTEIGVAVEFEDEDEEEEEGEGDVVVDSDDDDEDNEGKQDTQVAGEVRANLDVDAGEEAHDEGLRVQEIDAYWLQRRIARALGSDTDATKSQEVAESVLGALASNSDQRSLENELVLSLGFEQFELIKELIRNRLRVVWCTRLSRAQDDTERVRVETEMAGSAETSAILDMLRATRTSARDRQSAMERTIREEARKLKQGEEGSVGVAPTEKGSGGPGGPTQRQMVDFETLSFSQGAHFRSNKTISLPPGSTKTSHKGYDVVHIPHLKPKPFKTGEKLRAIKELPDWAQPAFKGMDSLNRIQSAVCDAALFSGENMLICAPTGAGKTNVAMLCILHQLGLHRRADGSIDTSAFKIVYVAPMKALVAEMVGNFSKRLTEAYGINVRELTGDINLSKAEIEDTQIIVTTPEKWDIITRKSDDRTYANLVRLLIIDEIHLLHDDRGPVLESIVARTIRQVEATQEMTRIVGLSATLPNFDDVADFLRVNKDRGLFHFDNSYRPCPLDQQYIGINVKKPLQRFQLMNEVCYEKVVDCAGKHQVLIFVHSRKETAKTARYIKDTAITNEAMARFMREDSASREILQTEAEACKDHDLKDLLPFGFAIHHAGMARADRTLVEDLFGDGHIQVLVSTATLAWGVNLPAHTVIIKGTQIYNPVKSAWDELSPQDVMQMMGRAGRPQFDSFGEGIIITGAAELQFYLSLFNSQLPIESQYVKTIPDNLNAEIVLGTVQNLRDAANWLGYSYLFVRMLRSPSVYGVPLGAVEADQLLLDRRLDLAHTAAVLLDKNNLIRYDRKTGNFQVTDLGRIASHYYVTYSTIANFNDHLKPTMADIELCRLFSLSDEFKYMVVREEEKLELAKLVERVPIPVKESLDEPTAKINVLLQAFISSLKLDGLALASDMVYVTQSAGRLMRCLFEICLKRNWAGLTDKSLALCKMINHRMWGSQTPLRQFKGLPSEILVKLEKKDLAWERYYDMSSQELGELIRMPKYGKTLHKLIHQFPKVQLAAHVQPVTRSLLKFDLTITPDFKWEDKLHGYVEPFWILVEDQDSEHILYHQYWVLKKGFADEEHTITFTVPIVEPVPPQYFIKVVSDRWLQCEATLPVSFRHLILPEKFPPPTELLDLQPLPVSALRNPAFEALYKGLTHFNPIQTQVFTALYNTDDNALVCAPTGSGKTICAEFAILRMLSRAADGKCAARCVYIAPSEAIAKERFADWSKKFGEGLGVSVIELTGEGAADVKLLDRSNIIISTPERWDMLSRRWRQRKAVQGVSLFMVDEMHLLGGPKGPIMEVITSRMRFINSRGDAGSPIRVLALGHSIANAKEVGEWVGASSHSMFNFPPGVRPVPLEIHIQGFDINNFDARMQAMSRPCYSAINQHATRGRPALVFVPTRKHARLVALDLLTFAASDAEPHRFRLAEAKDVEPFLARVRDPALKHALGFGVGIVTETMSEAERGVVNLLFESGAVQVVVATAATCWGMTSAAHLVVVMGTQYFDASGSGNSDYPITDLIQMMGRASRPNIDDSGKCVLMCHSPRKEYYKKFLFEPLPVESHLDHFLHDHIVAEIVTRTIENKQDAVDYLTWTFYYRRLTQNPNFYNMTGVSHRHLSDHLSDLVESVLSDLERSRVISIEDEMDLSALNLGMIAAYYYISYTTLELFSSSLTAKTKLKGMLEIISAASEFDTLPMRPSEDETVKKLLAHAPVAAPEGVKYTDPHTKVNALLQAHFSRQNIAGDLAMDQRLVVGESVRLLQASVDVIASSGWLSPALVAMEMSQMATQALWDKDSVLMQLPHVTKDLAKRLGEASVVTVFDLLDLEDDRRRELLGLPEHQLEEVAAVCSRYPDINLSYEIVGGGAEVLAGESVTISVNLEREMEGAELPPVTASRFPGRRDEAWWLVVGDPRNNTLMAIKRVVLQRASKVKLEFSAPVTEGQHALTLYFMCDSYLGCDQEYEFEISVQGGDNKMQED</sequence>
<dbReference type="Pfam" id="PF02889">
    <property type="entry name" value="Sec63"/>
    <property type="match status" value="2"/>
</dbReference>
<evidence type="ECO:0000259" key="8">
    <source>
        <dbReference type="PROSITE" id="PS51192"/>
    </source>
</evidence>
<dbReference type="PANTHER" id="PTHR47961">
    <property type="entry name" value="DNA POLYMERASE THETA, PUTATIVE (AFU_ORTHOLOGUE AFUA_1G05260)-RELATED"/>
    <property type="match status" value="1"/>
</dbReference>
<dbReference type="GO" id="GO:0004386">
    <property type="term" value="F:helicase activity"/>
    <property type="evidence" value="ECO:0007669"/>
    <property type="project" value="UniProtKB-KW"/>
</dbReference>
<dbReference type="InterPro" id="IPR011545">
    <property type="entry name" value="DEAD/DEAH_box_helicase_dom"/>
</dbReference>
<dbReference type="Gene3D" id="1.10.3380.10">
    <property type="entry name" value="Sec63 N-terminal domain-like domain"/>
    <property type="match status" value="2"/>
</dbReference>
<accession>A0A250X073</accession>
<keyword evidence="1" id="KW-0677">Repeat</keyword>
<dbReference type="STRING" id="1157962.A0A250X073"/>
<dbReference type="GO" id="GO:0005524">
    <property type="term" value="F:ATP binding"/>
    <property type="evidence" value="ECO:0007669"/>
    <property type="project" value="UniProtKB-KW"/>
</dbReference>
<evidence type="ECO:0000256" key="1">
    <source>
        <dbReference type="ARBA" id="ARBA00022737"/>
    </source>
</evidence>
<dbReference type="FunFam" id="1.10.150.20:FF:000004">
    <property type="entry name" value="U5 small nuclear ribonucleoprotein helicase"/>
    <property type="match status" value="1"/>
</dbReference>
<dbReference type="InterPro" id="IPR014756">
    <property type="entry name" value="Ig_E-set"/>
</dbReference>
<dbReference type="FunFam" id="3.40.50.300:FF:000102">
    <property type="entry name" value="RNA helicase, activating signal cointegrator 1"/>
    <property type="match status" value="1"/>
</dbReference>
<evidence type="ECO:0000259" key="9">
    <source>
        <dbReference type="PROSITE" id="PS51194"/>
    </source>
</evidence>
<dbReference type="InterPro" id="IPR048863">
    <property type="entry name" value="BRR2_plug"/>
</dbReference>
<dbReference type="SMART" id="SM00973">
    <property type="entry name" value="Sec63"/>
    <property type="match status" value="2"/>
</dbReference>
<dbReference type="InterPro" id="IPR004179">
    <property type="entry name" value="Sec63-dom"/>
</dbReference>
<dbReference type="InterPro" id="IPR041094">
    <property type="entry name" value="Brr2_helicase_PWI"/>
</dbReference>
<comment type="caution">
    <text evidence="10">The sequence shown here is derived from an EMBL/GenBank/DDBJ whole genome shotgun (WGS) entry which is preliminary data.</text>
</comment>
<feature type="domain" description="Helicase C-terminal" evidence="9">
    <location>
        <begin position="1587"/>
        <end position="1783"/>
    </location>
</feature>
<dbReference type="SUPFAM" id="SSF81296">
    <property type="entry name" value="E set domains"/>
    <property type="match status" value="1"/>
</dbReference>
<evidence type="ECO:0000256" key="4">
    <source>
        <dbReference type="ARBA" id="ARBA00022806"/>
    </source>
</evidence>
<feature type="compositionally biased region" description="Basic and acidic residues" evidence="7">
    <location>
        <begin position="36"/>
        <end position="45"/>
    </location>
</feature>
<dbReference type="FunFam" id="1.10.10.10:FF:000012">
    <property type="entry name" value="U5 small nuclear ribonucleoprotein helicase"/>
    <property type="match status" value="1"/>
</dbReference>
<dbReference type="PIRSF" id="PIRSF039073">
    <property type="entry name" value="BRR2"/>
    <property type="match status" value="1"/>
</dbReference>
<keyword evidence="3" id="KW-0378">Hydrolase</keyword>
<dbReference type="Pfam" id="PF00271">
    <property type="entry name" value="Helicase_C"/>
    <property type="match status" value="1"/>
</dbReference>
<evidence type="ECO:0000256" key="3">
    <source>
        <dbReference type="ARBA" id="ARBA00022801"/>
    </source>
</evidence>
<dbReference type="OrthoDB" id="5575at2759"/>
<dbReference type="GO" id="GO:0005682">
    <property type="term" value="C:U5 snRNP"/>
    <property type="evidence" value="ECO:0007669"/>
    <property type="project" value="UniProtKB-ARBA"/>
</dbReference>
<evidence type="ECO:0000256" key="6">
    <source>
        <dbReference type="ARBA" id="ARBA00055371"/>
    </source>
</evidence>
<proteinExistence type="predicted"/>
<comment type="function">
    <text evidence="6">RNA helicase that plays an essential role in pre-mRNA splicing as component of the U5 snRNP and U4/U6-U5 tri-snRNP complexes. Involved in spliceosome assembly, activation and disassembly.</text>
</comment>
<dbReference type="FunFam" id="2.60.40.150:FF:000004">
    <property type="entry name" value="RNA helicase, activating signal cointegrator 1"/>
    <property type="match status" value="1"/>
</dbReference>
<organism evidence="10 11">
    <name type="scientific">Chlamydomonas eustigma</name>
    <dbReference type="NCBI Taxonomy" id="1157962"/>
    <lineage>
        <taxon>Eukaryota</taxon>
        <taxon>Viridiplantae</taxon>
        <taxon>Chlorophyta</taxon>
        <taxon>core chlorophytes</taxon>
        <taxon>Chlorophyceae</taxon>
        <taxon>CS clade</taxon>
        <taxon>Chlamydomonadales</taxon>
        <taxon>Chlamydomonadaceae</taxon>
        <taxon>Chlamydomonas</taxon>
    </lineage>
</organism>
<dbReference type="GO" id="GO:0000393">
    <property type="term" value="P:spliceosomal conformational changes to generate catalytic conformation"/>
    <property type="evidence" value="ECO:0007669"/>
    <property type="project" value="UniProtKB-ARBA"/>
</dbReference>
<name>A0A250X073_9CHLO</name>
<dbReference type="PANTHER" id="PTHR47961:SF4">
    <property type="entry name" value="ACTIVATING SIGNAL COINTEGRATOR 1 COMPLEX SUBUNIT 3"/>
    <property type="match status" value="1"/>
</dbReference>
<evidence type="ECO:0000256" key="5">
    <source>
        <dbReference type="ARBA" id="ARBA00022840"/>
    </source>
</evidence>
<dbReference type="InterPro" id="IPR027417">
    <property type="entry name" value="P-loop_NTPase"/>
</dbReference>
<evidence type="ECO:0000256" key="2">
    <source>
        <dbReference type="ARBA" id="ARBA00022741"/>
    </source>
</evidence>
<dbReference type="InterPro" id="IPR014001">
    <property type="entry name" value="Helicase_ATP-bd"/>
</dbReference>
<dbReference type="Pfam" id="PF21188">
    <property type="entry name" value="BRR2_plug"/>
    <property type="match status" value="1"/>
</dbReference>
<dbReference type="Pfam" id="PF23445">
    <property type="entry name" value="WHD_SNRNP200"/>
    <property type="match status" value="2"/>
</dbReference>
<dbReference type="Gene3D" id="1.10.10.10">
    <property type="entry name" value="Winged helix-like DNA-binding domain superfamily/Winged helix DNA-binding domain"/>
    <property type="match status" value="2"/>
</dbReference>
<dbReference type="Pfam" id="PF00270">
    <property type="entry name" value="DEAD"/>
    <property type="match status" value="2"/>
</dbReference>
<feature type="domain" description="Helicase C-terminal" evidence="9">
    <location>
        <begin position="732"/>
        <end position="950"/>
    </location>
</feature>
<keyword evidence="2" id="KW-0547">Nucleotide-binding</keyword>
<feature type="region of interest" description="Disordered" evidence="7">
    <location>
        <begin position="32"/>
        <end position="107"/>
    </location>
</feature>
<dbReference type="Gene3D" id="3.40.50.300">
    <property type="entry name" value="P-loop containing nucleotide triphosphate hydrolases"/>
    <property type="match status" value="4"/>
</dbReference>
<dbReference type="CDD" id="cd18019">
    <property type="entry name" value="DEXHc_Brr2_1"/>
    <property type="match status" value="1"/>
</dbReference>
<dbReference type="SMART" id="SM00382">
    <property type="entry name" value="AAA"/>
    <property type="match status" value="2"/>
</dbReference>
<dbReference type="Gene3D" id="1.10.150.20">
    <property type="entry name" value="5' to 3' exonuclease, C-terminal subdomain"/>
    <property type="match status" value="2"/>
</dbReference>
<evidence type="ECO:0000313" key="11">
    <source>
        <dbReference type="Proteomes" id="UP000232323"/>
    </source>
</evidence>
<dbReference type="GO" id="GO:0003676">
    <property type="term" value="F:nucleic acid binding"/>
    <property type="evidence" value="ECO:0007669"/>
    <property type="project" value="InterPro"/>
</dbReference>
<keyword evidence="5" id="KW-0067">ATP-binding</keyword>
<dbReference type="PROSITE" id="PS51194">
    <property type="entry name" value="HELICASE_CTER"/>
    <property type="match status" value="2"/>
</dbReference>
<gene>
    <name evidence="10" type="ORF">CEUSTIGMA_g3939.t1</name>
</gene>
<dbReference type="Gene3D" id="2.60.40.150">
    <property type="entry name" value="C2 domain"/>
    <property type="match status" value="2"/>
</dbReference>
<evidence type="ECO:0000313" key="10">
    <source>
        <dbReference type="EMBL" id="GAX76494.1"/>
    </source>
</evidence>
<dbReference type="SMART" id="SM00490">
    <property type="entry name" value="HELICc"/>
    <property type="match status" value="2"/>
</dbReference>
<dbReference type="SMART" id="SM00487">
    <property type="entry name" value="DEXDc"/>
    <property type="match status" value="2"/>
</dbReference>
<keyword evidence="11" id="KW-1185">Reference proteome</keyword>
<protein>
    <submittedName>
        <fullName evidence="10">Uncharacterized protein</fullName>
    </submittedName>
</protein>
<feature type="region of interest" description="Disordered" evidence="7">
    <location>
        <begin position="408"/>
        <end position="439"/>
    </location>
</feature>
<keyword evidence="4" id="KW-0347">Helicase</keyword>